<protein>
    <submittedName>
        <fullName evidence="2">Excisionase family DNA-binding protein</fullName>
    </submittedName>
</protein>
<dbReference type="AlphaFoldDB" id="A0A6N9H3K4"/>
<dbReference type="InterPro" id="IPR041657">
    <property type="entry name" value="HTH_17"/>
</dbReference>
<gene>
    <name evidence="2" type="ORF">GSY69_00545</name>
</gene>
<accession>A0A6N9H3K4</accession>
<evidence type="ECO:0000313" key="3">
    <source>
        <dbReference type="Proteomes" id="UP000469215"/>
    </source>
</evidence>
<sequence length="144" mass="15662">MIYRRTSNADLSAAVTPAGAVILLTLLGPEEEARKRLARSLPPVMLREFEDTMRRLRAARANFEPDSVPGNIRAEIGTEAAESIPSGLVGGRLNSREAAGLLGVSTRRVRQLAAAGHIDAQRVGSQWTFTREAVHTYTNLRRAA</sequence>
<dbReference type="InterPro" id="IPR010093">
    <property type="entry name" value="SinI_DNA-bd"/>
</dbReference>
<dbReference type="RefSeq" id="WP_160951971.1">
    <property type="nucleotide sequence ID" value="NZ_WWEQ01000002.1"/>
</dbReference>
<dbReference type="GO" id="GO:0003677">
    <property type="term" value="F:DNA binding"/>
    <property type="evidence" value="ECO:0007669"/>
    <property type="project" value="UniProtKB-KW"/>
</dbReference>
<proteinExistence type="predicted"/>
<reference evidence="2 3" key="1">
    <citation type="submission" date="2020-01" db="EMBL/GenBank/DDBJ databases">
        <authorList>
            <person name="Deng T."/>
        </authorList>
    </citation>
    <scope>NUCLEOTIDE SEQUENCE [LARGE SCALE GENOMIC DNA]</scope>
    <source>
        <strain evidence="2 3">5221</strain>
    </source>
</reference>
<comment type="caution">
    <text evidence="2">The sequence shown here is derived from an EMBL/GenBank/DDBJ whole genome shotgun (WGS) entry which is preliminary data.</text>
</comment>
<feature type="domain" description="Helix-turn-helix" evidence="1">
    <location>
        <begin position="93"/>
        <end position="137"/>
    </location>
</feature>
<evidence type="ECO:0000259" key="1">
    <source>
        <dbReference type="Pfam" id="PF12728"/>
    </source>
</evidence>
<dbReference type="Pfam" id="PF12728">
    <property type="entry name" value="HTH_17"/>
    <property type="match status" value="1"/>
</dbReference>
<dbReference type="Proteomes" id="UP000469215">
    <property type="component" value="Unassembled WGS sequence"/>
</dbReference>
<keyword evidence="2" id="KW-0238">DNA-binding</keyword>
<name>A0A6N9H3K4_9MICO</name>
<dbReference type="NCBIfam" id="TIGR01764">
    <property type="entry name" value="excise"/>
    <property type="match status" value="1"/>
</dbReference>
<keyword evidence="3" id="KW-1185">Reference proteome</keyword>
<dbReference type="EMBL" id="WWEQ01000002">
    <property type="protein sequence ID" value="MYM18503.1"/>
    <property type="molecule type" value="Genomic_DNA"/>
</dbReference>
<evidence type="ECO:0000313" key="2">
    <source>
        <dbReference type="EMBL" id="MYM18503.1"/>
    </source>
</evidence>
<organism evidence="2 3">
    <name type="scientific">Brevibacterium rongguiense</name>
    <dbReference type="NCBI Taxonomy" id="2695267"/>
    <lineage>
        <taxon>Bacteria</taxon>
        <taxon>Bacillati</taxon>
        <taxon>Actinomycetota</taxon>
        <taxon>Actinomycetes</taxon>
        <taxon>Micrococcales</taxon>
        <taxon>Brevibacteriaceae</taxon>
        <taxon>Brevibacterium</taxon>
    </lineage>
</organism>